<dbReference type="EMBL" id="CABVHY010000054">
    <property type="protein sequence ID" value="VVO44067.1"/>
    <property type="molecule type" value="Genomic_DNA"/>
</dbReference>
<proteinExistence type="predicted"/>
<dbReference type="EMBL" id="CABVHY010000038">
    <property type="protein sequence ID" value="VVO39097.1"/>
    <property type="molecule type" value="Genomic_DNA"/>
</dbReference>
<evidence type="ECO:0000313" key="6">
    <source>
        <dbReference type="EMBL" id="VVO44799.1"/>
    </source>
</evidence>
<dbReference type="EMBL" id="CABVHY010000128">
    <property type="protein sequence ID" value="VVO45460.1"/>
    <property type="molecule type" value="Genomic_DNA"/>
</dbReference>
<evidence type="ECO:0000313" key="3">
    <source>
        <dbReference type="EMBL" id="VVO44067.1"/>
    </source>
</evidence>
<reference evidence="3 11" key="1">
    <citation type="submission" date="2019-09" db="EMBL/GenBank/DDBJ databases">
        <authorList>
            <person name="Chandra G."/>
            <person name="Truman W A."/>
        </authorList>
    </citation>
    <scope>NUCLEOTIDE SEQUENCE [LARGE SCALE GENOMIC DNA]</scope>
    <source>
        <strain evidence="3">PS723</strain>
    </source>
</reference>
<evidence type="ECO:0000313" key="1">
    <source>
        <dbReference type="EMBL" id="VVN73841.1"/>
    </source>
</evidence>
<gene>
    <name evidence="1" type="ORF">PS723_00592</name>
    <name evidence="2" type="ORF">PS723_05649</name>
    <name evidence="3" type="ORF">PS723_06294</name>
    <name evidence="4" type="ORF">PS723_06346</name>
    <name evidence="5" type="ORF">PS723_06368</name>
    <name evidence="6" type="ORF">PS723_06437</name>
    <name evidence="7" type="ORF">PS723_06608</name>
    <name evidence="8" type="ORF">PS723_06632</name>
    <name evidence="9" type="ORF">PS723_06645</name>
    <name evidence="10" type="ORF">PS723_06698</name>
</gene>
<organism evidence="3 11">
    <name type="scientific">Pseudomonas fluorescens</name>
    <dbReference type="NCBI Taxonomy" id="294"/>
    <lineage>
        <taxon>Bacteria</taxon>
        <taxon>Pseudomonadati</taxon>
        <taxon>Pseudomonadota</taxon>
        <taxon>Gammaproteobacteria</taxon>
        <taxon>Pseudomonadales</taxon>
        <taxon>Pseudomonadaceae</taxon>
        <taxon>Pseudomonas</taxon>
    </lineage>
</organism>
<dbReference type="EMBL" id="CABVHY010000061">
    <property type="protein sequence ID" value="VVO44799.1"/>
    <property type="molecule type" value="Genomic_DNA"/>
</dbReference>
<evidence type="ECO:0000313" key="10">
    <source>
        <dbReference type="EMBL" id="VVO45510.1"/>
    </source>
</evidence>
<accession>A0A5E7G0N7</accession>
<evidence type="ECO:0000313" key="7">
    <source>
        <dbReference type="EMBL" id="VVO45411.1"/>
    </source>
</evidence>
<evidence type="ECO:0000313" key="4">
    <source>
        <dbReference type="EMBL" id="VVO44377.1"/>
    </source>
</evidence>
<dbReference type="AlphaFoldDB" id="A0A5E7G0N7"/>
<name>A0A5E7G0N7_PSEFL</name>
<protein>
    <submittedName>
        <fullName evidence="3">Uncharacterized protein</fullName>
    </submittedName>
</protein>
<dbReference type="EMBL" id="CABVHY010000002">
    <property type="protein sequence ID" value="VVN73841.1"/>
    <property type="molecule type" value="Genomic_DNA"/>
</dbReference>
<dbReference type="EMBL" id="CABVHY010000121">
    <property type="protein sequence ID" value="VVO45445.1"/>
    <property type="molecule type" value="Genomic_DNA"/>
</dbReference>
<dbReference type="EMBL" id="CABVHY010000057">
    <property type="protein sequence ID" value="VVO44463.1"/>
    <property type="molecule type" value="Genomic_DNA"/>
</dbReference>
<dbReference type="Proteomes" id="UP000379480">
    <property type="component" value="Unassembled WGS sequence"/>
</dbReference>
<evidence type="ECO:0000313" key="9">
    <source>
        <dbReference type="EMBL" id="VVO45460.1"/>
    </source>
</evidence>
<sequence length="56" mass="6118">MLLQPGVELLEPLDCIGQLGFGFMFAVRQVFGDVKGVFSGVDANIIGHDRLQLDQL</sequence>
<evidence type="ECO:0000313" key="5">
    <source>
        <dbReference type="EMBL" id="VVO44463.1"/>
    </source>
</evidence>
<evidence type="ECO:0000313" key="8">
    <source>
        <dbReference type="EMBL" id="VVO45445.1"/>
    </source>
</evidence>
<dbReference type="EMBL" id="CABVHY010000162">
    <property type="protein sequence ID" value="VVO45510.1"/>
    <property type="molecule type" value="Genomic_DNA"/>
</dbReference>
<evidence type="ECO:0000313" key="2">
    <source>
        <dbReference type="EMBL" id="VVO39097.1"/>
    </source>
</evidence>
<evidence type="ECO:0000313" key="11">
    <source>
        <dbReference type="Proteomes" id="UP000379480"/>
    </source>
</evidence>
<dbReference type="EMBL" id="CABVHY010000057">
    <property type="protein sequence ID" value="VVO44377.1"/>
    <property type="molecule type" value="Genomic_DNA"/>
</dbReference>
<dbReference type="EMBL" id="CABVHY010000111">
    <property type="protein sequence ID" value="VVO45411.1"/>
    <property type="molecule type" value="Genomic_DNA"/>
</dbReference>